<evidence type="ECO:0000256" key="1">
    <source>
        <dbReference type="ARBA" id="ARBA00007733"/>
    </source>
</evidence>
<sequence>MTQVTVKQLADEVKTPVERLLQQMREAGLPHTAAEEHVTDSEKQSLLTHLKSSHKAKVEEPRKITLQRKTTSTLRVAGSKSISVEVRKKKVFVQRSPEEIEAERKRELDERRAVENAARQKAEEEAKRRAEEEARRQPATAQTAQAEPVAAPATVAEPVRESAPVVAAAPAPAADTRKRDEQRRPDKPRADDSNRRGSGDGERKNAPHRASVKEKAPAPRVAPRTTDEESDGFRRGGRGKAKLKKRNAHGFQSPTGPVVREVKIGETITVGDLAQQMSVKAAEIIKFMFKLGTPATINQVLDQETAQLVAEELGHKVTLVSDTALEDSLAESLKFEGEAVSRAPVVTVMGHVDHGKTSLLDYIRRAKVAAGEAGGITQHIGAYHVETDRGMVTFLDTPGHAAFTAMRARGAKATDIVILVVAADDGVMPQTIEAVQHAKAAGVPLVVAVNKIDKPGADLDRIRSELSVHGVTSEEWGGDTPFVPVSAKMGTGVDELLEAVLLQAEVLELTATPSAPGRGVVVESRLDKGRGPVATVLVQDGTLRQGDMVLVGSNYGRVRAMLDENGKPIKEAGPAIPVEILGLDGTPDAGDEMSVVADEKKAREVALFRQGKFREVKLARAHAGKLENIFENMGQEEKKTLNIVLKSDVRGSLEALNGALNGLGNDEVQVRVVGGGVGGITESDANLALASNAVLFGFNVRADAGARKIVEQEGLDMRYYNVIYDIIEDVKKALTGMLGSDVRENILGIAEVRDVFRSPKFGAIAGCMVIEGVVHRNRPIRVLREDIVIFEGELESLRRFKDDASEVRAGMECGIGVKSYNDVKVGDKIEVFEKVQVARSL</sequence>
<reference evidence="12 13" key="1">
    <citation type="submission" date="2019-09" db="EMBL/GenBank/DDBJ databases">
        <authorList>
            <person name="Chandra G."/>
            <person name="Truman W A."/>
        </authorList>
    </citation>
    <scope>NUCLEOTIDE SEQUENCE [LARGE SCALE GENOMIC DNA]</scope>
    <source>
        <strain evidence="12">PS938</strain>
    </source>
</reference>
<evidence type="ECO:0000256" key="7">
    <source>
        <dbReference type="ARBA" id="ARBA00023134"/>
    </source>
</evidence>
<dbReference type="EMBL" id="CABVJE010000004">
    <property type="protein sequence ID" value="VVP86961.1"/>
    <property type="molecule type" value="Genomic_DNA"/>
</dbReference>
<keyword evidence="7 8" id="KW-0342">GTP-binding</keyword>
<dbReference type="InterPro" id="IPR005225">
    <property type="entry name" value="Small_GTP-bd"/>
</dbReference>
<dbReference type="GO" id="GO:0003924">
    <property type="term" value="F:GTPase activity"/>
    <property type="evidence" value="ECO:0007669"/>
    <property type="project" value="UniProtKB-UniRule"/>
</dbReference>
<feature type="domain" description="Tr-type G" evidence="11">
    <location>
        <begin position="341"/>
        <end position="510"/>
    </location>
</feature>
<feature type="compositionally biased region" description="Basic residues" evidence="10">
    <location>
        <begin position="235"/>
        <end position="248"/>
    </location>
</feature>
<comment type="subcellular location">
    <subcellularLocation>
        <location evidence="8">Cytoplasm</location>
    </subcellularLocation>
</comment>
<evidence type="ECO:0000313" key="12">
    <source>
        <dbReference type="EMBL" id="VVP86961.1"/>
    </source>
</evidence>
<dbReference type="CDD" id="cd01887">
    <property type="entry name" value="IF2_eIF5B"/>
    <property type="match status" value="1"/>
</dbReference>
<dbReference type="Pfam" id="PF11987">
    <property type="entry name" value="IF-2"/>
    <property type="match status" value="1"/>
</dbReference>
<feature type="compositionally biased region" description="Basic and acidic residues" evidence="10">
    <location>
        <begin position="96"/>
        <end position="136"/>
    </location>
</feature>
<dbReference type="RefSeq" id="WP_150672214.1">
    <property type="nucleotide sequence ID" value="NZ_CABVJE010000004.1"/>
</dbReference>
<dbReference type="InterPro" id="IPR027417">
    <property type="entry name" value="P-loop_NTPase"/>
</dbReference>
<accession>A0A5E7SJI5</accession>
<comment type="similarity">
    <text evidence="1 8 9">Belongs to the TRAFAC class translation factor GTPase superfamily. Classic translation factor GTPase family. IF-2 subfamily.</text>
</comment>
<feature type="binding site" evidence="8">
    <location>
        <begin position="396"/>
        <end position="400"/>
    </location>
    <ligand>
        <name>GTP</name>
        <dbReference type="ChEBI" id="CHEBI:37565"/>
    </ligand>
</feature>
<dbReference type="GO" id="GO:0005525">
    <property type="term" value="F:GTP binding"/>
    <property type="evidence" value="ECO:0007669"/>
    <property type="project" value="UniProtKB-KW"/>
</dbReference>
<feature type="region of interest" description="Disordered" evidence="10">
    <location>
        <begin position="94"/>
        <end position="256"/>
    </location>
</feature>
<evidence type="ECO:0000256" key="5">
    <source>
        <dbReference type="ARBA" id="ARBA00022741"/>
    </source>
</evidence>
<evidence type="ECO:0000256" key="4">
    <source>
        <dbReference type="ARBA" id="ARBA00022540"/>
    </source>
</evidence>
<feature type="compositionally biased region" description="Basic and acidic residues" evidence="10">
    <location>
        <begin position="225"/>
        <end position="234"/>
    </location>
</feature>
<dbReference type="InterPro" id="IPR044145">
    <property type="entry name" value="IF2_II"/>
</dbReference>
<dbReference type="SUPFAM" id="SSF46955">
    <property type="entry name" value="Putative DNA-binding domain"/>
    <property type="match status" value="1"/>
</dbReference>
<dbReference type="CDD" id="cd03702">
    <property type="entry name" value="IF2_mtIF2_II"/>
    <property type="match status" value="1"/>
</dbReference>
<dbReference type="NCBIfam" id="TIGR00487">
    <property type="entry name" value="IF-2"/>
    <property type="match status" value="1"/>
</dbReference>
<dbReference type="InterPro" id="IPR009061">
    <property type="entry name" value="DNA-bd_dom_put_sf"/>
</dbReference>
<comment type="function">
    <text evidence="8 9">One of the essential components for the initiation of protein synthesis. Protects formylmethionyl-tRNA from spontaneous hydrolysis and promotes its binding to the 30S ribosomal subunits. Also involved in the hydrolysis of GTP during the formation of the 70S ribosomal complex.</text>
</comment>
<evidence type="ECO:0000256" key="3">
    <source>
        <dbReference type="ARBA" id="ARBA00022490"/>
    </source>
</evidence>
<dbReference type="FunFam" id="2.40.30.10:FF:000008">
    <property type="entry name" value="Translation initiation factor IF-2"/>
    <property type="match status" value="1"/>
</dbReference>
<feature type="binding site" evidence="8">
    <location>
        <begin position="350"/>
        <end position="357"/>
    </location>
    <ligand>
        <name>GTP</name>
        <dbReference type="ChEBI" id="CHEBI:37565"/>
    </ligand>
</feature>
<dbReference type="InterPro" id="IPR000795">
    <property type="entry name" value="T_Tr_GTP-bd_dom"/>
</dbReference>
<dbReference type="Gene3D" id="3.40.50.10050">
    <property type="entry name" value="Translation initiation factor IF- 2, domain 3"/>
    <property type="match status" value="1"/>
</dbReference>
<keyword evidence="5 8" id="KW-0547">Nucleotide-binding</keyword>
<evidence type="ECO:0000256" key="9">
    <source>
        <dbReference type="RuleBase" id="RU000644"/>
    </source>
</evidence>
<evidence type="ECO:0000313" key="13">
    <source>
        <dbReference type="Proteomes" id="UP000327191"/>
    </source>
</evidence>
<dbReference type="InterPro" id="IPR013575">
    <property type="entry name" value="IF2_assoc_dom_bac"/>
</dbReference>
<dbReference type="Pfam" id="PF04760">
    <property type="entry name" value="IF2_N"/>
    <property type="match status" value="2"/>
</dbReference>
<dbReference type="FunFam" id="2.40.30.10:FF:000007">
    <property type="entry name" value="Translation initiation factor IF-2"/>
    <property type="match status" value="1"/>
</dbReference>
<protein>
    <recommendedName>
        <fullName evidence="2 8">Translation initiation factor IF-2</fullName>
    </recommendedName>
</protein>
<feature type="compositionally biased region" description="Low complexity" evidence="10">
    <location>
        <begin position="137"/>
        <end position="174"/>
    </location>
</feature>
<name>A0A5E7SJI5_PSEFL</name>
<dbReference type="InterPro" id="IPR000178">
    <property type="entry name" value="TF_IF2_bacterial-like"/>
</dbReference>
<evidence type="ECO:0000256" key="8">
    <source>
        <dbReference type="HAMAP-Rule" id="MF_00100"/>
    </source>
</evidence>
<dbReference type="HAMAP" id="MF_00100_B">
    <property type="entry name" value="IF_2_B"/>
    <property type="match status" value="1"/>
</dbReference>
<dbReference type="Gene3D" id="3.30.56.50">
    <property type="entry name" value="Putative DNA-binding domain, N-terminal subdomain of bacterial translation initiation factor IF2"/>
    <property type="match status" value="1"/>
</dbReference>
<feature type="compositionally biased region" description="Basic and acidic residues" evidence="10">
    <location>
        <begin position="175"/>
        <end position="217"/>
    </location>
</feature>
<dbReference type="InterPro" id="IPR015760">
    <property type="entry name" value="TIF_IF2"/>
</dbReference>
<evidence type="ECO:0000256" key="6">
    <source>
        <dbReference type="ARBA" id="ARBA00022917"/>
    </source>
</evidence>
<dbReference type="OrthoDB" id="9811804at2"/>
<dbReference type="InterPro" id="IPR023115">
    <property type="entry name" value="TIF_IF2_dom3"/>
</dbReference>
<dbReference type="PROSITE" id="PS01176">
    <property type="entry name" value="IF2"/>
    <property type="match status" value="1"/>
</dbReference>
<feature type="binding site" evidence="8">
    <location>
        <begin position="450"/>
        <end position="453"/>
    </location>
    <ligand>
        <name>GTP</name>
        <dbReference type="ChEBI" id="CHEBI:37565"/>
    </ligand>
</feature>
<dbReference type="Gene3D" id="3.40.50.300">
    <property type="entry name" value="P-loop containing nucleotide triphosphate hydrolases"/>
    <property type="match status" value="1"/>
</dbReference>
<dbReference type="NCBIfam" id="TIGR00231">
    <property type="entry name" value="small_GTP"/>
    <property type="match status" value="1"/>
</dbReference>
<dbReference type="AlphaFoldDB" id="A0A5E7SJI5"/>
<dbReference type="SUPFAM" id="SSF52540">
    <property type="entry name" value="P-loop containing nucleoside triphosphate hydrolases"/>
    <property type="match status" value="1"/>
</dbReference>
<dbReference type="FunFam" id="3.40.50.300:FF:000019">
    <property type="entry name" value="Translation initiation factor IF-2"/>
    <property type="match status" value="1"/>
</dbReference>
<dbReference type="Pfam" id="PF08364">
    <property type="entry name" value="IF2_assoc"/>
    <property type="match status" value="1"/>
</dbReference>
<dbReference type="PANTHER" id="PTHR43381">
    <property type="entry name" value="TRANSLATION INITIATION FACTOR IF-2-RELATED"/>
    <property type="match status" value="1"/>
</dbReference>
<dbReference type="GO" id="GO:0003743">
    <property type="term" value="F:translation initiation factor activity"/>
    <property type="evidence" value="ECO:0007669"/>
    <property type="project" value="UniProtKB-UniRule"/>
</dbReference>
<dbReference type="SUPFAM" id="SSF50447">
    <property type="entry name" value="Translation proteins"/>
    <property type="match status" value="2"/>
</dbReference>
<keyword evidence="3 8" id="KW-0963">Cytoplasm</keyword>
<dbReference type="Proteomes" id="UP000327191">
    <property type="component" value="Unassembled WGS sequence"/>
</dbReference>
<organism evidence="12 13">
    <name type="scientific">Pseudomonas fluorescens</name>
    <dbReference type="NCBI Taxonomy" id="294"/>
    <lineage>
        <taxon>Bacteria</taxon>
        <taxon>Pseudomonadati</taxon>
        <taxon>Pseudomonadota</taxon>
        <taxon>Gammaproteobacteria</taxon>
        <taxon>Pseudomonadales</taxon>
        <taxon>Pseudomonadaceae</taxon>
        <taxon>Pseudomonas</taxon>
    </lineage>
</organism>
<dbReference type="PANTHER" id="PTHR43381:SF5">
    <property type="entry name" value="TR-TYPE G DOMAIN-CONTAINING PROTEIN"/>
    <property type="match status" value="1"/>
</dbReference>
<dbReference type="Gene3D" id="2.40.30.10">
    <property type="entry name" value="Translation factors"/>
    <property type="match status" value="2"/>
</dbReference>
<evidence type="ECO:0000256" key="2">
    <source>
        <dbReference type="ARBA" id="ARBA00020675"/>
    </source>
</evidence>
<dbReference type="InterPro" id="IPR036925">
    <property type="entry name" value="TIF_IF2_dom3_sf"/>
</dbReference>
<gene>
    <name evidence="8 12" type="primary">infB</name>
    <name evidence="12" type="ORF">PS938_01216</name>
</gene>
<feature type="region of interest" description="G-domain" evidence="8">
    <location>
        <begin position="344"/>
        <end position="492"/>
    </location>
</feature>
<dbReference type="CDD" id="cd03692">
    <property type="entry name" value="mtIF2_IVc"/>
    <property type="match status" value="1"/>
</dbReference>
<dbReference type="InterPro" id="IPR006847">
    <property type="entry name" value="IF2_N"/>
</dbReference>
<dbReference type="GO" id="GO:0005829">
    <property type="term" value="C:cytosol"/>
    <property type="evidence" value="ECO:0007669"/>
    <property type="project" value="TreeGrafter"/>
</dbReference>
<keyword evidence="4 8" id="KW-0396">Initiation factor</keyword>
<dbReference type="InterPro" id="IPR053905">
    <property type="entry name" value="EF-G-like_DII"/>
</dbReference>
<dbReference type="Pfam" id="PF22042">
    <property type="entry name" value="EF-G_D2"/>
    <property type="match status" value="1"/>
</dbReference>
<proteinExistence type="inferred from homology"/>
<evidence type="ECO:0000256" key="10">
    <source>
        <dbReference type="SAM" id="MobiDB-lite"/>
    </source>
</evidence>
<keyword evidence="6 8" id="KW-0648">Protein biosynthesis</keyword>
<dbReference type="FunFam" id="3.40.50.10050:FF:000001">
    <property type="entry name" value="Translation initiation factor IF-2"/>
    <property type="match status" value="1"/>
</dbReference>
<dbReference type="Pfam" id="PF00009">
    <property type="entry name" value="GTP_EFTU"/>
    <property type="match status" value="1"/>
</dbReference>
<dbReference type="PROSITE" id="PS51722">
    <property type="entry name" value="G_TR_2"/>
    <property type="match status" value="1"/>
</dbReference>
<dbReference type="InterPro" id="IPR009000">
    <property type="entry name" value="Transl_B-barrel_sf"/>
</dbReference>
<evidence type="ECO:0000259" key="11">
    <source>
        <dbReference type="PROSITE" id="PS51722"/>
    </source>
</evidence>
<dbReference type="SUPFAM" id="SSF52156">
    <property type="entry name" value="Initiation factor IF2/eIF5b, domain 3"/>
    <property type="match status" value="1"/>
</dbReference>